<feature type="signal peptide" evidence="1">
    <location>
        <begin position="1"/>
        <end position="23"/>
    </location>
</feature>
<sequence>MSQHTCLCVSMVLAVVMVMWADAKVYRSFLDKYSSNHKYVPRSLGSYLIPLEDLLLDLAGYTGHTMGKVPKIMRGIKHEMYIAKHNRDPLLHEILRRYGFNYSGQPMGGIGGMGRIGGGTQDILNSLGVGGVGGVSSVQTPLPGINNRVNDDLFDEFDSGVLGLNK</sequence>
<comment type="caution">
    <text evidence="2">The sequence shown here is derived from an EMBL/GenBank/DDBJ whole genome shotgun (WGS) entry which is preliminary data.</text>
</comment>
<evidence type="ECO:0000313" key="2">
    <source>
        <dbReference type="EMBL" id="GFO12150.1"/>
    </source>
</evidence>
<dbReference type="Proteomes" id="UP000735302">
    <property type="component" value="Unassembled WGS sequence"/>
</dbReference>
<evidence type="ECO:0000313" key="3">
    <source>
        <dbReference type="Proteomes" id="UP000735302"/>
    </source>
</evidence>
<keyword evidence="1" id="KW-0732">Signal</keyword>
<gene>
    <name evidence="2" type="ORF">PoB_003865500</name>
</gene>
<accession>A0AAV4AZA8</accession>
<feature type="chain" id="PRO_5043595877" evidence="1">
    <location>
        <begin position="24"/>
        <end position="166"/>
    </location>
</feature>
<protein>
    <submittedName>
        <fullName evidence="2">Uncharacterized protein</fullName>
    </submittedName>
</protein>
<dbReference type="AlphaFoldDB" id="A0AAV4AZA8"/>
<dbReference type="EMBL" id="BLXT01004371">
    <property type="protein sequence ID" value="GFO12150.1"/>
    <property type="molecule type" value="Genomic_DNA"/>
</dbReference>
<organism evidence="2 3">
    <name type="scientific">Plakobranchus ocellatus</name>
    <dbReference type="NCBI Taxonomy" id="259542"/>
    <lineage>
        <taxon>Eukaryota</taxon>
        <taxon>Metazoa</taxon>
        <taxon>Spiralia</taxon>
        <taxon>Lophotrochozoa</taxon>
        <taxon>Mollusca</taxon>
        <taxon>Gastropoda</taxon>
        <taxon>Heterobranchia</taxon>
        <taxon>Euthyneura</taxon>
        <taxon>Panpulmonata</taxon>
        <taxon>Sacoglossa</taxon>
        <taxon>Placobranchoidea</taxon>
        <taxon>Plakobranchidae</taxon>
        <taxon>Plakobranchus</taxon>
    </lineage>
</organism>
<evidence type="ECO:0000256" key="1">
    <source>
        <dbReference type="SAM" id="SignalP"/>
    </source>
</evidence>
<keyword evidence="3" id="KW-1185">Reference proteome</keyword>
<reference evidence="2 3" key="1">
    <citation type="journal article" date="2021" name="Elife">
        <title>Chloroplast acquisition without the gene transfer in kleptoplastic sea slugs, Plakobranchus ocellatus.</title>
        <authorList>
            <person name="Maeda T."/>
            <person name="Takahashi S."/>
            <person name="Yoshida T."/>
            <person name="Shimamura S."/>
            <person name="Takaki Y."/>
            <person name="Nagai Y."/>
            <person name="Toyoda A."/>
            <person name="Suzuki Y."/>
            <person name="Arimoto A."/>
            <person name="Ishii H."/>
            <person name="Satoh N."/>
            <person name="Nishiyama T."/>
            <person name="Hasebe M."/>
            <person name="Maruyama T."/>
            <person name="Minagawa J."/>
            <person name="Obokata J."/>
            <person name="Shigenobu S."/>
        </authorList>
    </citation>
    <scope>NUCLEOTIDE SEQUENCE [LARGE SCALE GENOMIC DNA]</scope>
</reference>
<name>A0AAV4AZA8_9GAST</name>
<proteinExistence type="predicted"/>